<accession>A0A916W671</accession>
<evidence type="ECO:0000313" key="7">
    <source>
        <dbReference type="Proteomes" id="UP000648801"/>
    </source>
</evidence>
<dbReference type="Gene3D" id="2.170.130.10">
    <property type="entry name" value="TonB-dependent receptor, plug domain"/>
    <property type="match status" value="1"/>
</dbReference>
<dbReference type="EMBL" id="BMJB01000001">
    <property type="protein sequence ID" value="GGA69481.1"/>
    <property type="molecule type" value="Genomic_DNA"/>
</dbReference>
<reference evidence="6" key="1">
    <citation type="journal article" date="2014" name="Int. J. Syst. Evol. Microbiol.">
        <title>Complete genome sequence of Corynebacterium casei LMG S-19264T (=DSM 44701T), isolated from a smear-ripened cheese.</title>
        <authorList>
            <consortium name="US DOE Joint Genome Institute (JGI-PGF)"/>
            <person name="Walter F."/>
            <person name="Albersmeier A."/>
            <person name="Kalinowski J."/>
            <person name="Ruckert C."/>
        </authorList>
    </citation>
    <scope>NUCLEOTIDE SEQUENCE</scope>
    <source>
        <strain evidence="6">CGMCC 1.15447</strain>
    </source>
</reference>
<dbReference type="InterPro" id="IPR037066">
    <property type="entry name" value="Plug_dom_sf"/>
</dbReference>
<evidence type="ECO:0000256" key="2">
    <source>
        <dbReference type="ARBA" id="ARBA00023136"/>
    </source>
</evidence>
<sequence length="1184" mass="128423">MQRATKATLGFLCAMMTVWVLMTVSAYAQSDVGTITGFVRDQSGAVVPGAQVTILNEATGEKHAATADASGHYTVTNLSPAVYTMTAESKGFKKFTSTSNKLNASTTLSLDAALAVGAATETVEVTATASVLQTESGSVQSEVTGRQISDQELNGRNPIYMGSLLPGLRSGSTLGDFNFAVGGGVPFQINGARTQDTLVTFDGAPAVRTRGSGAIIGVASVDATEEMQVLTADYQAEYGGAAGGQVRLVTKSGTKDFHGSLYEYLRNSAMNANTWSRNQSATTRFASPFRYNNFGFTAGGPVWIPGFHATDPLRNKLFWFVNEDWIRYRFTDTQTQAVPTMRMRSGDFSELLSANYFYSGTHQIYEPSTCPTVGAATCVAYTGNIIPNGLSPNGIAIMNAYPQPTPGYVSNSNQNWIAQAAHPINQRKEVINVDFVLNDRNHFQYRRQDATYLEYQPFDQGSGLTGKYFNRPNQTNVLGWTWTVTPTIVNELRGTVSIDRVYIPVNDSLLGFNRQKLGINYPYLFPAGKLEPNKIPTVTVPNFYGLAGGPYPSHSQGPIYTLSDSLTKVWGNHTVKGGVYINYQGENDFDQINVSTVPGGANNQNGSFVFTDTRSGLGGTTGIGMANLALGLADSYTEIGPKAYTVWTGQQYEFFLQDSWKVTPKFHIDYGVRFTSITPYKPSWGNSVYFDPASYSASSAPKVDPKTGFVILGTGNPYEGMVIPGFSQFPSSAAAHGVIGAGSNSNACDGGSCNGLFAPKLNKGYVNVENTWQPRLGIAYQADEKTVFRAGVGEFATRMGLLDNIFPGGNPPFQPFVTVAAVTGNLTGMVDNPGASLNSTVAPSLTVTTLNKDLKAPVRWNWNFSIQRELPLSSSVSIAYVGARGTHNWRVIDINQPTIAAVQANIVTKYNVNYIRPYPGYAEIQQEQSNGGAKYNSLQASWNRRFTNRLMFGVSYTWSKSLDDSSNYRDIVPDSYNTTNLWGPSEYDTRHMVVINYLYALPFFVNQNELAGKLLGGWQLSGSAQFQTGVPCGIGTNNDYVGMGGEVGSFGCGSEGQFWVMNGTPRISKTFAGYPGQSGKYFSTTNPDGSAIFTAPPSGTFNLQKGVRDSIYQPGFQNWNIALKKSFPINERSGFEFNAEAYNFINHPNWSGPNLSPTSGQFGEVTGKSTSNPRNLQLGLRYKF</sequence>
<gene>
    <name evidence="6" type="ORF">GCM10011507_21250</name>
</gene>
<dbReference type="SUPFAM" id="SSF49452">
    <property type="entry name" value="Starch-binding domain-like"/>
    <property type="match status" value="1"/>
</dbReference>
<dbReference type="GO" id="GO:0009279">
    <property type="term" value="C:cell outer membrane"/>
    <property type="evidence" value="ECO:0007669"/>
    <property type="project" value="UniProtKB-SubCell"/>
</dbReference>
<evidence type="ECO:0000256" key="3">
    <source>
        <dbReference type="ARBA" id="ARBA00023237"/>
    </source>
</evidence>
<dbReference type="PROSITE" id="PS01156">
    <property type="entry name" value="TONB_DEPENDENT_REC_2"/>
    <property type="match status" value="1"/>
</dbReference>
<evidence type="ECO:0000256" key="1">
    <source>
        <dbReference type="ARBA" id="ARBA00004442"/>
    </source>
</evidence>
<name>A0A916W671_9BACT</name>
<comment type="caution">
    <text evidence="6">The sequence shown here is derived from an EMBL/GenBank/DDBJ whole genome shotgun (WGS) entry which is preliminary data.</text>
</comment>
<dbReference type="SUPFAM" id="SSF56935">
    <property type="entry name" value="Porins"/>
    <property type="match status" value="1"/>
</dbReference>
<dbReference type="InterPro" id="IPR013784">
    <property type="entry name" value="Carb-bd-like_fold"/>
</dbReference>
<dbReference type="RefSeq" id="WP_229668865.1">
    <property type="nucleotide sequence ID" value="NZ_BMJB01000001.1"/>
</dbReference>
<keyword evidence="2" id="KW-0472">Membrane</keyword>
<feature type="domain" description="TonB-dependent transporter Oar-like beta-barrel" evidence="5">
    <location>
        <begin position="249"/>
        <end position="1177"/>
    </location>
</feature>
<dbReference type="Gene3D" id="2.40.170.20">
    <property type="entry name" value="TonB-dependent receptor, beta-barrel domain"/>
    <property type="match status" value="1"/>
</dbReference>
<evidence type="ECO:0000259" key="5">
    <source>
        <dbReference type="Pfam" id="PF25183"/>
    </source>
</evidence>
<dbReference type="InterPro" id="IPR057601">
    <property type="entry name" value="Oar-like_b-barrel"/>
</dbReference>
<dbReference type="GO" id="GO:0030246">
    <property type="term" value="F:carbohydrate binding"/>
    <property type="evidence" value="ECO:0007669"/>
    <property type="project" value="InterPro"/>
</dbReference>
<reference evidence="6" key="2">
    <citation type="submission" date="2020-09" db="EMBL/GenBank/DDBJ databases">
        <authorList>
            <person name="Sun Q."/>
            <person name="Zhou Y."/>
        </authorList>
    </citation>
    <scope>NUCLEOTIDE SEQUENCE</scope>
    <source>
        <strain evidence="6">CGMCC 1.15447</strain>
    </source>
</reference>
<dbReference type="Gene3D" id="2.60.40.1120">
    <property type="entry name" value="Carboxypeptidase-like, regulatory domain"/>
    <property type="match status" value="1"/>
</dbReference>
<evidence type="ECO:0000256" key="4">
    <source>
        <dbReference type="SAM" id="SignalP"/>
    </source>
</evidence>
<organism evidence="6 7">
    <name type="scientific">Edaphobacter acidisoli</name>
    <dbReference type="NCBI Taxonomy" id="2040573"/>
    <lineage>
        <taxon>Bacteria</taxon>
        <taxon>Pseudomonadati</taxon>
        <taxon>Acidobacteriota</taxon>
        <taxon>Terriglobia</taxon>
        <taxon>Terriglobales</taxon>
        <taxon>Acidobacteriaceae</taxon>
        <taxon>Edaphobacter</taxon>
    </lineage>
</organism>
<proteinExistence type="predicted"/>
<evidence type="ECO:0000313" key="6">
    <source>
        <dbReference type="EMBL" id="GGA69481.1"/>
    </source>
</evidence>
<dbReference type="Proteomes" id="UP000648801">
    <property type="component" value="Unassembled WGS sequence"/>
</dbReference>
<dbReference type="AlphaFoldDB" id="A0A916W671"/>
<dbReference type="InterPro" id="IPR010917">
    <property type="entry name" value="TonB_rcpt_CS"/>
</dbReference>
<dbReference type="Pfam" id="PF25183">
    <property type="entry name" value="OMP_b-brl_4"/>
    <property type="match status" value="1"/>
</dbReference>
<comment type="subcellular location">
    <subcellularLocation>
        <location evidence="1">Cell outer membrane</location>
    </subcellularLocation>
</comment>
<keyword evidence="4" id="KW-0732">Signal</keyword>
<dbReference type="InterPro" id="IPR036942">
    <property type="entry name" value="Beta-barrel_TonB_sf"/>
</dbReference>
<keyword evidence="3" id="KW-0998">Cell outer membrane</keyword>
<keyword evidence="7" id="KW-1185">Reference proteome</keyword>
<dbReference type="Pfam" id="PF13620">
    <property type="entry name" value="CarboxypepD_reg"/>
    <property type="match status" value="1"/>
</dbReference>
<feature type="chain" id="PRO_5037893376" description="TonB-dependent transporter Oar-like beta-barrel domain-containing protein" evidence="4">
    <location>
        <begin position="29"/>
        <end position="1184"/>
    </location>
</feature>
<protein>
    <recommendedName>
        <fullName evidence="5">TonB-dependent transporter Oar-like beta-barrel domain-containing protein</fullName>
    </recommendedName>
</protein>
<feature type="signal peptide" evidence="4">
    <location>
        <begin position="1"/>
        <end position="28"/>
    </location>
</feature>